<feature type="compositionally biased region" description="Polar residues" evidence="1">
    <location>
        <begin position="283"/>
        <end position="294"/>
    </location>
</feature>
<feature type="region of interest" description="Disordered" evidence="1">
    <location>
        <begin position="275"/>
        <end position="318"/>
    </location>
</feature>
<evidence type="ECO:0000256" key="1">
    <source>
        <dbReference type="SAM" id="MobiDB-lite"/>
    </source>
</evidence>
<name>A0A9Q8PES9_PASFU</name>
<dbReference type="EMBL" id="CP090170">
    <property type="protein sequence ID" value="UJO21171.1"/>
    <property type="molecule type" value="Genomic_DNA"/>
</dbReference>
<dbReference type="AlphaFoldDB" id="A0A9Q8PES9"/>
<organism evidence="2 3">
    <name type="scientific">Passalora fulva</name>
    <name type="common">Tomato leaf mold</name>
    <name type="synonym">Cladosporium fulvum</name>
    <dbReference type="NCBI Taxonomy" id="5499"/>
    <lineage>
        <taxon>Eukaryota</taxon>
        <taxon>Fungi</taxon>
        <taxon>Dikarya</taxon>
        <taxon>Ascomycota</taxon>
        <taxon>Pezizomycotina</taxon>
        <taxon>Dothideomycetes</taxon>
        <taxon>Dothideomycetidae</taxon>
        <taxon>Mycosphaerellales</taxon>
        <taxon>Mycosphaerellaceae</taxon>
        <taxon>Fulvia</taxon>
    </lineage>
</organism>
<accession>A0A9Q8PES9</accession>
<keyword evidence="3" id="KW-1185">Reference proteome</keyword>
<reference evidence="2" key="1">
    <citation type="submission" date="2021-12" db="EMBL/GenBank/DDBJ databases">
        <authorList>
            <person name="Zaccaron A."/>
            <person name="Stergiopoulos I."/>
        </authorList>
    </citation>
    <scope>NUCLEOTIDE SEQUENCE</scope>
    <source>
        <strain evidence="2">Race5_Kim</strain>
    </source>
</reference>
<reference evidence="2" key="2">
    <citation type="journal article" date="2022" name="Microb. Genom.">
        <title>A chromosome-scale genome assembly of the tomato pathogen Cladosporium fulvum reveals a compartmentalized genome architecture and the presence of a dispensable chromosome.</title>
        <authorList>
            <person name="Zaccaron A.Z."/>
            <person name="Chen L.H."/>
            <person name="Samaras A."/>
            <person name="Stergiopoulos I."/>
        </authorList>
    </citation>
    <scope>NUCLEOTIDE SEQUENCE</scope>
    <source>
        <strain evidence="2">Race5_Kim</strain>
    </source>
</reference>
<dbReference type="OrthoDB" id="3931937at2759"/>
<gene>
    <name evidence="2" type="ORF">CLAFUR5_11098</name>
</gene>
<sequence length="318" mass="35071">MADLIGNVASSITTTFKLAEFILNVQAASEEAHVFGQLIQRVRTDRAEALRERKERYETLCHQEAKQKWVNKIIADTDQALGTIGKIVENARLDGLKGRPITLQHRFEWVLKKKTDFLTKQHLLNTCHQSLLAAILYMQTLPIKPSTSSLFSPTAPPAYVEELGDETESMLQSQSARRPKKSEEYVLPDTLSFTAGDDFDPGLDLDNYTVAGPAESVAQKGAVQEHPWDQAPQSEVRGAAADAIRELGGDSQTMAAIAESLQRATSDARRRRREAIFVDDPTDSTAVSGGTSALPQDAGPRSSTLNRRRRIEAHFADS</sequence>
<dbReference type="KEGG" id="ffu:CLAFUR5_11098"/>
<dbReference type="GeneID" id="71990976"/>
<protein>
    <submittedName>
        <fullName evidence="2">Uncharacterized protein</fullName>
    </submittedName>
</protein>
<evidence type="ECO:0000313" key="2">
    <source>
        <dbReference type="EMBL" id="UJO21171.1"/>
    </source>
</evidence>
<proteinExistence type="predicted"/>
<dbReference type="RefSeq" id="XP_047765537.1">
    <property type="nucleotide sequence ID" value="XM_047910246.1"/>
</dbReference>
<evidence type="ECO:0000313" key="3">
    <source>
        <dbReference type="Proteomes" id="UP000756132"/>
    </source>
</evidence>
<dbReference type="Proteomes" id="UP000756132">
    <property type="component" value="Chromosome 8"/>
</dbReference>